<dbReference type="SUPFAM" id="SSF160631">
    <property type="entry name" value="SMI1/KNR4-like"/>
    <property type="match status" value="1"/>
</dbReference>
<accession>A0A4Q7L3I8</accession>
<evidence type="ECO:0000313" key="1">
    <source>
        <dbReference type="EMBL" id="RZS43805.1"/>
    </source>
</evidence>
<evidence type="ECO:0008006" key="3">
    <source>
        <dbReference type="Google" id="ProtNLM"/>
    </source>
</evidence>
<dbReference type="InterPro" id="IPR037883">
    <property type="entry name" value="Knr4/Smi1-like_sf"/>
</dbReference>
<dbReference type="AlphaFoldDB" id="A0A4Q7L3I8"/>
<proteinExistence type="predicted"/>
<dbReference type="RefSeq" id="WP_130343588.1">
    <property type="nucleotide sequence ID" value="NZ_SGWQ01000002.1"/>
</dbReference>
<dbReference type="OrthoDB" id="3399677at2"/>
<comment type="caution">
    <text evidence="1">The sequence shown here is derived from an EMBL/GenBank/DDBJ whole genome shotgun (WGS) entry which is preliminary data.</text>
</comment>
<sequence length="151" mass="16872">MRLDDLPEQLITLGLAAEATITPCTPAEVDEVRASHGVDTLSEPYERFLLLMGRGAGELLRGTDIYYPTALNLAEYTEEYLAENDVAHLFAPGSIVVAMHQGYHVSWIEPSGVVHENVEPDTTIHKTWPGMADWLLTYAQAQRASRDRYRT</sequence>
<keyword evidence="2" id="KW-1185">Reference proteome</keyword>
<dbReference type="EMBL" id="SGWQ01000002">
    <property type="protein sequence ID" value="RZS43805.1"/>
    <property type="molecule type" value="Genomic_DNA"/>
</dbReference>
<reference evidence="1 2" key="1">
    <citation type="submission" date="2019-02" db="EMBL/GenBank/DDBJ databases">
        <title>Genomic Encyclopedia of Type Strains, Phase IV (KMG-IV): sequencing the most valuable type-strain genomes for metagenomic binning, comparative biology and taxonomic classification.</title>
        <authorList>
            <person name="Goeker M."/>
        </authorList>
    </citation>
    <scope>NUCLEOTIDE SEQUENCE [LARGE SCALE GENOMIC DNA]</scope>
    <source>
        <strain evidence="1 2">DSM 101727</strain>
    </source>
</reference>
<protein>
    <recommendedName>
        <fullName evidence="3">SUKH superfamily protein</fullName>
    </recommendedName>
</protein>
<name>A0A4Q7L3I8_9PSEU</name>
<organism evidence="1 2">
    <name type="scientific">Herbihabitans rhizosphaerae</name>
    <dbReference type="NCBI Taxonomy" id="1872711"/>
    <lineage>
        <taxon>Bacteria</taxon>
        <taxon>Bacillati</taxon>
        <taxon>Actinomycetota</taxon>
        <taxon>Actinomycetes</taxon>
        <taxon>Pseudonocardiales</taxon>
        <taxon>Pseudonocardiaceae</taxon>
        <taxon>Herbihabitans</taxon>
    </lineage>
</organism>
<gene>
    <name evidence="1" type="ORF">EV193_102786</name>
</gene>
<evidence type="ECO:0000313" key="2">
    <source>
        <dbReference type="Proteomes" id="UP000294257"/>
    </source>
</evidence>
<dbReference type="Proteomes" id="UP000294257">
    <property type="component" value="Unassembled WGS sequence"/>
</dbReference>